<keyword evidence="5" id="KW-1185">Reference proteome</keyword>
<dbReference type="SMART" id="SM00255">
    <property type="entry name" value="TIR"/>
    <property type="match status" value="1"/>
</dbReference>
<dbReference type="InterPro" id="IPR035897">
    <property type="entry name" value="Toll_tir_struct_dom_sf"/>
</dbReference>
<dbReference type="Pfam" id="PF13676">
    <property type="entry name" value="TIR_2"/>
    <property type="match status" value="1"/>
</dbReference>
<feature type="compositionally biased region" description="Polar residues" evidence="1">
    <location>
        <begin position="114"/>
        <end position="125"/>
    </location>
</feature>
<dbReference type="PANTHER" id="PTHR46270:SF2">
    <property type="entry name" value="TIR DOMAIN-CONTAINING PROTEIN"/>
    <property type="match status" value="1"/>
</dbReference>
<name>A0A815EZU0_9BILA</name>
<evidence type="ECO:0000259" key="2">
    <source>
        <dbReference type="SMART" id="SM00255"/>
    </source>
</evidence>
<evidence type="ECO:0000313" key="3">
    <source>
        <dbReference type="EMBL" id="CAF1319084.1"/>
    </source>
</evidence>
<dbReference type="Gene3D" id="3.40.50.10140">
    <property type="entry name" value="Toll/interleukin-1 receptor homology (TIR) domain"/>
    <property type="match status" value="1"/>
</dbReference>
<gene>
    <name evidence="3" type="ORF">GPM918_LOCUS29383</name>
    <name evidence="4" type="ORF">SRO942_LOCUS29959</name>
</gene>
<dbReference type="EMBL" id="CAJNOQ010013314">
    <property type="protein sequence ID" value="CAF1319084.1"/>
    <property type="molecule type" value="Genomic_DNA"/>
</dbReference>
<dbReference type="GO" id="GO:0007165">
    <property type="term" value="P:signal transduction"/>
    <property type="evidence" value="ECO:0007669"/>
    <property type="project" value="InterPro"/>
</dbReference>
<proteinExistence type="predicted"/>
<feature type="domain" description="TIR" evidence="2">
    <location>
        <begin position="139"/>
        <end position="267"/>
    </location>
</feature>
<dbReference type="PANTHER" id="PTHR46270">
    <property type="entry name" value="ARMADILLO-TYPE FOLD-RELATED"/>
    <property type="match status" value="1"/>
</dbReference>
<sequence>MIRALFFTALVQHEQIKDELVSQDVIPLLIRCATETKYDVIKVQQRALEILWALTFNEQAATILKKDQIFMKHIKTLQLSDEKGVQKAAEGIIWKLEKEAEFMSKNEHEKDVTTETNTAPVPSKDLNTLEAQPLDRRHKYDVMISYSHTDKDLCYRIQERLVKDKFHVWLDRDNLYGSQMQEMANAIENSEFVFICMSDMYKQSAYCQSEAHYAYERQCCLIPLKMKEKYHPDGWLGLIVSGKTYINFSAKDFDASYQKLMTEISHYRNRRTVSKQDHIADHTVLQHSTEIIKYNIPPVNVTTNSNTTERYEKTLINNLSENRPEDASRKSDYLIKTYIELWSKEDVQGFLRDMKLDIMNPLCKDMDGPRLHKMYKYCESNNDSMYQALRAELSDLHKKTLPFNVYLRFLDEVKKYVPLSSSTTASAICNTM</sequence>
<organism evidence="3 5">
    <name type="scientific">Didymodactylos carnosus</name>
    <dbReference type="NCBI Taxonomy" id="1234261"/>
    <lineage>
        <taxon>Eukaryota</taxon>
        <taxon>Metazoa</taxon>
        <taxon>Spiralia</taxon>
        <taxon>Gnathifera</taxon>
        <taxon>Rotifera</taxon>
        <taxon>Eurotatoria</taxon>
        <taxon>Bdelloidea</taxon>
        <taxon>Philodinida</taxon>
        <taxon>Philodinidae</taxon>
        <taxon>Didymodactylos</taxon>
    </lineage>
</organism>
<evidence type="ECO:0000256" key="1">
    <source>
        <dbReference type="SAM" id="MobiDB-lite"/>
    </source>
</evidence>
<dbReference type="Proteomes" id="UP000681722">
    <property type="component" value="Unassembled WGS sequence"/>
</dbReference>
<dbReference type="InterPro" id="IPR016024">
    <property type="entry name" value="ARM-type_fold"/>
</dbReference>
<comment type="caution">
    <text evidence="3">The sequence shown here is derived from an EMBL/GenBank/DDBJ whole genome shotgun (WGS) entry which is preliminary data.</text>
</comment>
<dbReference type="Gene3D" id="1.25.10.10">
    <property type="entry name" value="Leucine-rich Repeat Variant"/>
    <property type="match status" value="1"/>
</dbReference>
<dbReference type="InterPro" id="IPR011989">
    <property type="entry name" value="ARM-like"/>
</dbReference>
<dbReference type="OrthoDB" id="9978456at2759"/>
<reference evidence="3" key="1">
    <citation type="submission" date="2021-02" db="EMBL/GenBank/DDBJ databases">
        <authorList>
            <person name="Nowell W R."/>
        </authorList>
    </citation>
    <scope>NUCLEOTIDE SEQUENCE</scope>
</reference>
<dbReference type="SUPFAM" id="SSF48371">
    <property type="entry name" value="ARM repeat"/>
    <property type="match status" value="1"/>
</dbReference>
<dbReference type="InterPro" id="IPR000157">
    <property type="entry name" value="TIR_dom"/>
</dbReference>
<dbReference type="AlphaFoldDB" id="A0A815EZU0"/>
<dbReference type="EMBL" id="CAJOBC010046685">
    <property type="protein sequence ID" value="CAF4163302.1"/>
    <property type="molecule type" value="Genomic_DNA"/>
</dbReference>
<accession>A0A815EZU0</accession>
<evidence type="ECO:0000313" key="4">
    <source>
        <dbReference type="EMBL" id="CAF4163302.1"/>
    </source>
</evidence>
<evidence type="ECO:0000313" key="5">
    <source>
        <dbReference type="Proteomes" id="UP000663829"/>
    </source>
</evidence>
<dbReference type="SUPFAM" id="SSF52200">
    <property type="entry name" value="Toll/Interleukin receptor TIR domain"/>
    <property type="match status" value="1"/>
</dbReference>
<dbReference type="Proteomes" id="UP000663829">
    <property type="component" value="Unassembled WGS sequence"/>
</dbReference>
<protein>
    <recommendedName>
        <fullName evidence="2">TIR domain-containing protein</fullName>
    </recommendedName>
</protein>
<feature type="region of interest" description="Disordered" evidence="1">
    <location>
        <begin position="105"/>
        <end position="125"/>
    </location>
</feature>